<sequence length="263" mass="28034">MLEPTTDNGFRIFTYTSPDAPATTCLTTAAQPSKQPLGFKACDTQTLSDTQIWKLGYCRGASGPDAMFTMQAAGGGSSLCLSVKSSASAPTFNTCDCADRSQLISITSTAASSFSSSQRRRLLQSNGPSRTAYGPLGPVSIKFTETNQCLFAPAYAHGTAAAAVGGYQPARLLGCNSRVALSSAAEGNLTSMVSPRLPTRPYRMIVDDRGACLTVQTPVGADNEVFFEKCRRNSYTKQPHDTQQFLVFRPFEATLPGNEPLPL</sequence>
<gene>
    <name evidence="1" type="ORF">HYH02_002343</name>
</gene>
<evidence type="ECO:0000313" key="2">
    <source>
        <dbReference type="Proteomes" id="UP000613740"/>
    </source>
</evidence>
<dbReference type="AlphaFoldDB" id="A0A836BAV5"/>
<keyword evidence="2" id="KW-1185">Reference proteome</keyword>
<evidence type="ECO:0000313" key="1">
    <source>
        <dbReference type="EMBL" id="KAG2453007.1"/>
    </source>
</evidence>
<accession>A0A836BAV5</accession>
<comment type="caution">
    <text evidence="1">The sequence shown here is derived from an EMBL/GenBank/DDBJ whole genome shotgun (WGS) entry which is preliminary data.</text>
</comment>
<protein>
    <submittedName>
        <fullName evidence="1">Uncharacterized protein</fullName>
    </submittedName>
</protein>
<organism evidence="1 2">
    <name type="scientific">Chlamydomonas schloesseri</name>
    <dbReference type="NCBI Taxonomy" id="2026947"/>
    <lineage>
        <taxon>Eukaryota</taxon>
        <taxon>Viridiplantae</taxon>
        <taxon>Chlorophyta</taxon>
        <taxon>core chlorophytes</taxon>
        <taxon>Chlorophyceae</taxon>
        <taxon>CS clade</taxon>
        <taxon>Chlamydomonadales</taxon>
        <taxon>Chlamydomonadaceae</taxon>
        <taxon>Chlamydomonas</taxon>
    </lineage>
</organism>
<proteinExistence type="predicted"/>
<dbReference type="PROSITE" id="PS50231">
    <property type="entry name" value="RICIN_B_LECTIN"/>
    <property type="match status" value="1"/>
</dbReference>
<name>A0A836BAV5_9CHLO</name>
<reference evidence="1" key="1">
    <citation type="journal article" date="2020" name="bioRxiv">
        <title>Comparative genomics of Chlamydomonas.</title>
        <authorList>
            <person name="Craig R.J."/>
            <person name="Hasan A.R."/>
            <person name="Ness R.W."/>
            <person name="Keightley P.D."/>
        </authorList>
    </citation>
    <scope>NUCLEOTIDE SEQUENCE</scope>
    <source>
        <strain evidence="1">CCAP 11/173</strain>
    </source>
</reference>
<dbReference type="EMBL" id="JAEHOD010000004">
    <property type="protein sequence ID" value="KAG2453007.1"/>
    <property type="molecule type" value="Genomic_DNA"/>
</dbReference>
<dbReference type="Proteomes" id="UP000613740">
    <property type="component" value="Unassembled WGS sequence"/>
</dbReference>